<evidence type="ECO:0000313" key="2">
    <source>
        <dbReference type="RefSeq" id="XP_075078044.1"/>
    </source>
</evidence>
<accession>A0AC58RZ82</accession>
<protein>
    <submittedName>
        <fullName evidence="2">Uncharacterized protein LOC107820256</fullName>
    </submittedName>
</protein>
<dbReference type="Proteomes" id="UP000790787">
    <property type="component" value="Chromosome 1"/>
</dbReference>
<evidence type="ECO:0000313" key="1">
    <source>
        <dbReference type="Proteomes" id="UP000790787"/>
    </source>
</evidence>
<dbReference type="RefSeq" id="XP_075078044.1">
    <property type="nucleotide sequence ID" value="XM_075221943.1"/>
</dbReference>
<proteinExistence type="predicted"/>
<keyword evidence="1" id="KW-1185">Reference proteome</keyword>
<sequence length="943" mass="109001">MGKNSYGKKSKSKSNVVKFSSLHVDYDSDFEETVLKRCKSSHAIVVRKDNRREKRVEALHTKDKGKKIENASAMQQNIAIKPKKRKRASTEEVQFDKLPVKKWDYYVALDAKLSCSHWSSHTNIGVVDELKLKLTDEQIQMFRKTCFGYFLDLPPVVVQNQVIRFLMSRELVQDSEDEFYVKINHSTLCFGIREFAIISGLRCVGEVNDEGTYSGSNRLKEAYFPDRDRVSKDDLIDCFMEKRWQSDNDALKISLLYFIYTFLFSTISKRSFESNRDFFLIESGEYEQFPWGKIVFKALIGSVRNKFRFVKKFHRSGGLPLALHIWIYECCSEVDPNIATRVASRVPRILNWNVTKRPSFEKLCNGMLGESRNKLVFTNISATVDELGALYLPINVEFAAQKGVVSEDVCQLSVNESGYITPPFKRSNKQQLRNINSNASNDESFLEGKYSISDFEKLRREYESFKKFVIESFEKVFNGNIPAHNYDQRPDENVENDFEKLNKDFCLFKEYVMDSFAKLFDENKNLHNRFTEKSDAKSDGMADKQGNVDIDSPNNNHDHVTDEVIHVHETTQMNIISQVNQGDTNVLHDRLESVAEYRKNLPTFDGGDYPIPSESQIAILEQTAVQKAVEVVNETNAKTIHKRDCSSATLVPKQYFNLKHPFTIDIGVEPDIALRWAFEQFVDTGTVGAIYKKGKDLIEPYVFRDHHIVKKEWFHTLNYSGQPLDDTHIDVIFYYLRKKIKYDVNVPKSFATTNFPFCVKVKSLYDQFLSSNRDYGVIPKDHEIADYMRGSRMPCNVPWCIHVYDSIRGEQHDAKIREAVQPYAVLIARFLASTGFYRKRHDIDLTNVPYSDRSLADPLAIHLVDDLPQQENADCGVYVASFAEYFIHQRSIPAVFDADQHRKRPGTLLWDYGRSKQENENESELEFSKRSFRINAPATLKNN</sequence>
<gene>
    <name evidence="2" type="primary">LOC107820256</name>
</gene>
<name>A0AC58RZ82_TOBAC</name>
<reference evidence="1" key="1">
    <citation type="journal article" date="2014" name="Nat. Commun.">
        <title>The tobacco genome sequence and its comparison with those of tomato and potato.</title>
        <authorList>
            <person name="Sierro N."/>
            <person name="Battey J.N."/>
            <person name="Ouadi S."/>
            <person name="Bakaher N."/>
            <person name="Bovet L."/>
            <person name="Willig A."/>
            <person name="Goepfert S."/>
            <person name="Peitsch M.C."/>
            <person name="Ivanov N.V."/>
        </authorList>
    </citation>
    <scope>NUCLEOTIDE SEQUENCE [LARGE SCALE GENOMIC DNA]</scope>
</reference>
<reference evidence="2" key="2">
    <citation type="submission" date="2025-08" db="UniProtKB">
        <authorList>
            <consortium name="RefSeq"/>
        </authorList>
    </citation>
    <scope>IDENTIFICATION</scope>
    <source>
        <tissue evidence="2">Leaf</tissue>
    </source>
</reference>
<organism evidence="1 2">
    <name type="scientific">Nicotiana tabacum</name>
    <name type="common">Common tobacco</name>
    <dbReference type="NCBI Taxonomy" id="4097"/>
    <lineage>
        <taxon>Eukaryota</taxon>
        <taxon>Viridiplantae</taxon>
        <taxon>Streptophyta</taxon>
        <taxon>Embryophyta</taxon>
        <taxon>Tracheophyta</taxon>
        <taxon>Spermatophyta</taxon>
        <taxon>Magnoliopsida</taxon>
        <taxon>eudicotyledons</taxon>
        <taxon>Gunneridae</taxon>
        <taxon>Pentapetalae</taxon>
        <taxon>asterids</taxon>
        <taxon>lamiids</taxon>
        <taxon>Solanales</taxon>
        <taxon>Solanaceae</taxon>
        <taxon>Nicotianoideae</taxon>
        <taxon>Nicotianeae</taxon>
        <taxon>Nicotiana</taxon>
    </lineage>
</organism>